<accession>A0A6A4VX06</accession>
<feature type="domain" description="Homeobox" evidence="8">
    <location>
        <begin position="133"/>
        <end position="193"/>
    </location>
</feature>
<dbReference type="Pfam" id="PF00046">
    <property type="entry name" value="Homeodomain"/>
    <property type="match status" value="1"/>
</dbReference>
<sequence>MSGDQQEYLAQEGPPVSQHQQQQHGLLPQYQQQQQQHLYTTPQASKSPTDPRNFHSIQVMLGLGQELYGVGGDPGLLATSLSELTPPGSVALTPPPVVTSVPPLAPQAAPAAAPAAPAAHQQQAAAAAAAATGNVRRTATTFTAYQLDELERAFERAPYPDIFAREELALKLNLNESRVQVWFQNRRAKWRKREPPRKNYVPGMSSGPLLGAPINSFNVTNYSQVPDWSYGTSYDGHMNLFNANTYGYQPQPPPPPPPPPPPLGSAPPPVGAYSAYQPVPQPISDCLFAQSQTPPRADFGPLRGESDITGEAMSDAVVKSEDDRRDKDSYPLPSFLV</sequence>
<dbReference type="InterPro" id="IPR017970">
    <property type="entry name" value="Homeobox_CS"/>
</dbReference>
<reference evidence="9 10" key="1">
    <citation type="submission" date="2019-07" db="EMBL/GenBank/DDBJ databases">
        <title>Draft genome assembly of a fouling barnacle, Amphibalanus amphitrite (Darwin, 1854): The first reference genome for Thecostraca.</title>
        <authorList>
            <person name="Kim W."/>
        </authorList>
    </citation>
    <scope>NUCLEOTIDE SEQUENCE [LARGE SCALE GENOMIC DNA]</scope>
    <source>
        <strain evidence="9">SNU_AA5</strain>
        <tissue evidence="9">Soma without cirri and trophi</tissue>
    </source>
</reference>
<dbReference type="InterPro" id="IPR001356">
    <property type="entry name" value="HD"/>
</dbReference>
<keyword evidence="4 5" id="KW-0539">Nucleus</keyword>
<feature type="region of interest" description="Disordered" evidence="7">
    <location>
        <begin position="242"/>
        <end position="337"/>
    </location>
</feature>
<organism evidence="9 10">
    <name type="scientific">Amphibalanus amphitrite</name>
    <name type="common">Striped barnacle</name>
    <name type="synonym">Balanus amphitrite</name>
    <dbReference type="NCBI Taxonomy" id="1232801"/>
    <lineage>
        <taxon>Eukaryota</taxon>
        <taxon>Metazoa</taxon>
        <taxon>Ecdysozoa</taxon>
        <taxon>Arthropoda</taxon>
        <taxon>Crustacea</taxon>
        <taxon>Multicrustacea</taxon>
        <taxon>Cirripedia</taxon>
        <taxon>Thoracica</taxon>
        <taxon>Thoracicalcarea</taxon>
        <taxon>Balanomorpha</taxon>
        <taxon>Balanoidea</taxon>
        <taxon>Balanidae</taxon>
        <taxon>Amphibalaninae</taxon>
        <taxon>Amphibalanus</taxon>
    </lineage>
</organism>
<gene>
    <name evidence="9" type="primary">ALX</name>
    <name evidence="9" type="ORF">FJT64_006565</name>
</gene>
<evidence type="ECO:0000256" key="3">
    <source>
        <dbReference type="ARBA" id="ARBA00023155"/>
    </source>
</evidence>
<feature type="compositionally biased region" description="Basic and acidic residues" evidence="7">
    <location>
        <begin position="318"/>
        <end position="329"/>
    </location>
</feature>
<dbReference type="PROSITE" id="PS50071">
    <property type="entry name" value="HOMEOBOX_2"/>
    <property type="match status" value="1"/>
</dbReference>
<dbReference type="CDD" id="cd00086">
    <property type="entry name" value="homeodomain"/>
    <property type="match status" value="1"/>
</dbReference>
<dbReference type="PANTHER" id="PTHR24329">
    <property type="entry name" value="HOMEOBOX PROTEIN ARISTALESS"/>
    <property type="match status" value="1"/>
</dbReference>
<protein>
    <submittedName>
        <fullName evidence="9">Aristaless homeobox protein</fullName>
    </submittedName>
</protein>
<evidence type="ECO:0000256" key="2">
    <source>
        <dbReference type="ARBA" id="ARBA00023125"/>
    </source>
</evidence>
<dbReference type="GO" id="GO:0005634">
    <property type="term" value="C:nucleus"/>
    <property type="evidence" value="ECO:0007669"/>
    <property type="project" value="UniProtKB-SubCell"/>
</dbReference>
<keyword evidence="10" id="KW-1185">Reference proteome</keyword>
<dbReference type="InterPro" id="IPR050649">
    <property type="entry name" value="Paired_Homeobox_TFs"/>
</dbReference>
<comment type="caution">
    <text evidence="9">The sequence shown here is derived from an EMBL/GenBank/DDBJ whole genome shotgun (WGS) entry which is preliminary data.</text>
</comment>
<dbReference type="GO" id="GO:0000981">
    <property type="term" value="F:DNA-binding transcription factor activity, RNA polymerase II-specific"/>
    <property type="evidence" value="ECO:0007669"/>
    <property type="project" value="InterPro"/>
</dbReference>
<dbReference type="SMART" id="SM00389">
    <property type="entry name" value="HOX"/>
    <property type="match status" value="1"/>
</dbReference>
<comment type="subcellular location">
    <subcellularLocation>
        <location evidence="1 5 6">Nucleus</location>
    </subcellularLocation>
</comment>
<evidence type="ECO:0000313" key="10">
    <source>
        <dbReference type="Proteomes" id="UP000440578"/>
    </source>
</evidence>
<feature type="DNA-binding region" description="Homeobox" evidence="5">
    <location>
        <begin position="135"/>
        <end position="194"/>
    </location>
</feature>
<dbReference type="PROSITE" id="PS00027">
    <property type="entry name" value="HOMEOBOX_1"/>
    <property type="match status" value="1"/>
</dbReference>
<feature type="compositionally biased region" description="Pro residues" evidence="7">
    <location>
        <begin position="250"/>
        <end position="270"/>
    </location>
</feature>
<dbReference type="AlphaFoldDB" id="A0A6A4VX06"/>
<dbReference type="OrthoDB" id="6159439at2759"/>
<evidence type="ECO:0000313" key="9">
    <source>
        <dbReference type="EMBL" id="KAF0295960.1"/>
    </source>
</evidence>
<feature type="region of interest" description="Disordered" evidence="7">
    <location>
        <begin position="1"/>
        <end position="53"/>
    </location>
</feature>
<evidence type="ECO:0000256" key="4">
    <source>
        <dbReference type="ARBA" id="ARBA00023242"/>
    </source>
</evidence>
<dbReference type="Gene3D" id="1.10.10.60">
    <property type="entry name" value="Homeodomain-like"/>
    <property type="match status" value="1"/>
</dbReference>
<evidence type="ECO:0000259" key="8">
    <source>
        <dbReference type="PROSITE" id="PS50071"/>
    </source>
</evidence>
<dbReference type="SUPFAM" id="SSF46689">
    <property type="entry name" value="Homeodomain-like"/>
    <property type="match status" value="1"/>
</dbReference>
<proteinExistence type="predicted"/>
<name>A0A6A4VX06_AMPAM</name>
<evidence type="ECO:0000256" key="5">
    <source>
        <dbReference type="PROSITE-ProRule" id="PRU00108"/>
    </source>
</evidence>
<feature type="compositionally biased region" description="Low complexity" evidence="7">
    <location>
        <begin position="18"/>
        <end position="43"/>
    </location>
</feature>
<dbReference type="InterPro" id="IPR009057">
    <property type="entry name" value="Homeodomain-like_sf"/>
</dbReference>
<dbReference type="Proteomes" id="UP000440578">
    <property type="component" value="Unassembled WGS sequence"/>
</dbReference>
<evidence type="ECO:0000256" key="1">
    <source>
        <dbReference type="ARBA" id="ARBA00004123"/>
    </source>
</evidence>
<dbReference type="PANTHER" id="PTHR24329:SF543">
    <property type="entry name" value="FI01017P-RELATED"/>
    <property type="match status" value="1"/>
</dbReference>
<evidence type="ECO:0000256" key="6">
    <source>
        <dbReference type="RuleBase" id="RU000682"/>
    </source>
</evidence>
<dbReference type="FunFam" id="1.10.10.60:FF:000679">
    <property type="entry name" value="Homeobox protein aristaless"/>
    <property type="match status" value="1"/>
</dbReference>
<keyword evidence="2 5" id="KW-0238">DNA-binding</keyword>
<keyword evidence="3 5" id="KW-0371">Homeobox</keyword>
<evidence type="ECO:0000256" key="7">
    <source>
        <dbReference type="SAM" id="MobiDB-lite"/>
    </source>
</evidence>
<dbReference type="GO" id="GO:0000977">
    <property type="term" value="F:RNA polymerase II transcription regulatory region sequence-specific DNA binding"/>
    <property type="evidence" value="ECO:0007669"/>
    <property type="project" value="TreeGrafter"/>
</dbReference>
<dbReference type="EMBL" id="VIIS01001590">
    <property type="protein sequence ID" value="KAF0295960.1"/>
    <property type="molecule type" value="Genomic_DNA"/>
</dbReference>